<dbReference type="PANTHER" id="PTHR33743:SF19">
    <property type="entry name" value="PROTEIN GOLVEN 6"/>
    <property type="match status" value="1"/>
</dbReference>
<reference evidence="2" key="1">
    <citation type="submission" date="2023-04" db="EMBL/GenBank/DDBJ databases">
        <authorList>
            <person name="Vijverberg K."/>
            <person name="Xiong W."/>
            <person name="Schranz E."/>
        </authorList>
    </citation>
    <scope>NUCLEOTIDE SEQUENCE</scope>
</reference>
<dbReference type="PANTHER" id="PTHR33743">
    <property type="entry name" value="PROTEIN GOLVEN 6-RELATED"/>
    <property type="match status" value="1"/>
</dbReference>
<protein>
    <submittedName>
        <fullName evidence="2">Uncharacterized protein</fullName>
    </submittedName>
</protein>
<organism evidence="2 3">
    <name type="scientific">Lactuca saligna</name>
    <name type="common">Willowleaf lettuce</name>
    <dbReference type="NCBI Taxonomy" id="75948"/>
    <lineage>
        <taxon>Eukaryota</taxon>
        <taxon>Viridiplantae</taxon>
        <taxon>Streptophyta</taxon>
        <taxon>Embryophyta</taxon>
        <taxon>Tracheophyta</taxon>
        <taxon>Spermatophyta</taxon>
        <taxon>Magnoliopsida</taxon>
        <taxon>eudicotyledons</taxon>
        <taxon>Gunneridae</taxon>
        <taxon>Pentapetalae</taxon>
        <taxon>asterids</taxon>
        <taxon>campanulids</taxon>
        <taxon>Asterales</taxon>
        <taxon>Asteraceae</taxon>
        <taxon>Cichorioideae</taxon>
        <taxon>Cichorieae</taxon>
        <taxon>Lactucinae</taxon>
        <taxon>Lactuca</taxon>
    </lineage>
</organism>
<evidence type="ECO:0000313" key="2">
    <source>
        <dbReference type="EMBL" id="CAI9293453.1"/>
    </source>
</evidence>
<feature type="chain" id="PRO_5041359702" evidence="1">
    <location>
        <begin position="22"/>
        <end position="143"/>
    </location>
</feature>
<evidence type="ECO:0000256" key="1">
    <source>
        <dbReference type="SAM" id="SignalP"/>
    </source>
</evidence>
<proteinExistence type="predicted"/>
<gene>
    <name evidence="2" type="ORF">LSALG_LOCUS32477</name>
</gene>
<keyword evidence="3" id="KW-1185">Reference proteome</keyword>
<sequence length="143" mass="16132">MKSSVFTLLVLLSIFLYPTQGIRFEKLSMSPSNHQQLIAKISSSNKDDGSSTTKLLPGFDRKLMTEMSSINSNSKNYKNNNPDDMEFTHGEIGKGNIFPTTLVPANDMHEKTEVHQHSDVTDIIDITQSDYTPRRCRTPIHNC</sequence>
<feature type="signal peptide" evidence="1">
    <location>
        <begin position="1"/>
        <end position="21"/>
    </location>
</feature>
<accession>A0AA35ZIY4</accession>
<keyword evidence="1" id="KW-0732">Signal</keyword>
<name>A0AA35ZIY4_LACSI</name>
<dbReference type="EMBL" id="OX465083">
    <property type="protein sequence ID" value="CAI9293453.1"/>
    <property type="molecule type" value="Genomic_DNA"/>
</dbReference>
<evidence type="ECO:0000313" key="3">
    <source>
        <dbReference type="Proteomes" id="UP001177003"/>
    </source>
</evidence>
<dbReference type="AlphaFoldDB" id="A0AA35ZIY4"/>
<dbReference type="Proteomes" id="UP001177003">
    <property type="component" value="Chromosome 7"/>
</dbReference>